<evidence type="ECO:0000313" key="2">
    <source>
        <dbReference type="Proteomes" id="UP000295122"/>
    </source>
</evidence>
<dbReference type="AlphaFoldDB" id="A0A4R7BXM5"/>
<accession>A0A4R7BXM5</accession>
<dbReference type="RefSeq" id="WP_133771656.1">
    <property type="nucleotide sequence ID" value="NZ_SNZR01000013.1"/>
</dbReference>
<organism evidence="1 2">
    <name type="scientific">Enterovirga rhinocerotis</name>
    <dbReference type="NCBI Taxonomy" id="1339210"/>
    <lineage>
        <taxon>Bacteria</taxon>
        <taxon>Pseudomonadati</taxon>
        <taxon>Pseudomonadota</taxon>
        <taxon>Alphaproteobacteria</taxon>
        <taxon>Hyphomicrobiales</taxon>
        <taxon>Methylobacteriaceae</taxon>
        <taxon>Enterovirga</taxon>
    </lineage>
</organism>
<protein>
    <submittedName>
        <fullName evidence="1">Uncharacterized protein</fullName>
    </submittedName>
</protein>
<evidence type="ECO:0000313" key="1">
    <source>
        <dbReference type="EMBL" id="TDR90341.1"/>
    </source>
</evidence>
<dbReference type="EMBL" id="SNZR01000013">
    <property type="protein sequence ID" value="TDR90341.1"/>
    <property type="molecule type" value="Genomic_DNA"/>
</dbReference>
<reference evidence="1 2" key="1">
    <citation type="submission" date="2019-03" db="EMBL/GenBank/DDBJ databases">
        <title>Genomic Encyclopedia of Type Strains, Phase IV (KMG-IV): sequencing the most valuable type-strain genomes for metagenomic binning, comparative biology and taxonomic classification.</title>
        <authorList>
            <person name="Goeker M."/>
        </authorList>
    </citation>
    <scope>NUCLEOTIDE SEQUENCE [LARGE SCALE GENOMIC DNA]</scope>
    <source>
        <strain evidence="1 2">DSM 25903</strain>
    </source>
</reference>
<comment type="caution">
    <text evidence="1">The sequence shown here is derived from an EMBL/GenBank/DDBJ whole genome shotgun (WGS) entry which is preliminary data.</text>
</comment>
<dbReference type="Proteomes" id="UP000295122">
    <property type="component" value="Unassembled WGS sequence"/>
</dbReference>
<gene>
    <name evidence="1" type="ORF">EV668_3192</name>
</gene>
<proteinExistence type="predicted"/>
<name>A0A4R7BXM5_9HYPH</name>
<keyword evidence="2" id="KW-1185">Reference proteome</keyword>
<sequence length="146" mass="15998">MAARDLPSAMMRVTGTGLAPADDHAGDELARFPVGSDVEVSLFRAPNPAYRRLLYAVVGDVYPNTDWPTSDALMTFLKTELRHVDSWLTMGGGVTINPRSLSTFDHDEMIEFGMASMGVLSTQVVPGLDVDGLLRAKQRRIRGSFR</sequence>